<reference evidence="1 2" key="2">
    <citation type="journal article" date="2022" name="Mol. Ecol. Resour.">
        <title>The genomes of chicory, endive, great burdock and yacon provide insights into Asteraceae paleo-polyploidization history and plant inulin production.</title>
        <authorList>
            <person name="Fan W."/>
            <person name="Wang S."/>
            <person name="Wang H."/>
            <person name="Wang A."/>
            <person name="Jiang F."/>
            <person name="Liu H."/>
            <person name="Zhao H."/>
            <person name="Xu D."/>
            <person name="Zhang Y."/>
        </authorList>
    </citation>
    <scope>NUCLEOTIDE SEQUENCE [LARGE SCALE GENOMIC DNA]</scope>
    <source>
        <strain evidence="2">cv. Niubang</strain>
    </source>
</reference>
<proteinExistence type="predicted"/>
<dbReference type="EMBL" id="CM042048">
    <property type="protein sequence ID" value="KAI3759548.1"/>
    <property type="molecule type" value="Genomic_DNA"/>
</dbReference>
<keyword evidence="2" id="KW-1185">Reference proteome</keyword>
<evidence type="ECO:0000313" key="2">
    <source>
        <dbReference type="Proteomes" id="UP001055879"/>
    </source>
</evidence>
<comment type="caution">
    <text evidence="1">The sequence shown here is derived from an EMBL/GenBank/DDBJ whole genome shotgun (WGS) entry which is preliminary data.</text>
</comment>
<evidence type="ECO:0000313" key="1">
    <source>
        <dbReference type="EMBL" id="KAI3759548.1"/>
    </source>
</evidence>
<accession>A0ACB9EKG1</accession>
<sequence>MGDAGVSECVALDISCPNATGLSSANGISFTGPESVQSVPTSNLAPPALLQSAKTRKLSVERSDPRNQVLLQKRQFFHSHRAQRMALEQVFAEQDSEDEVDDDVVDLEDRRMLDDFVGVTQDEKQMMHLWNSFVRKQR</sequence>
<name>A0ACB9EKG1_ARCLA</name>
<organism evidence="1 2">
    <name type="scientific">Arctium lappa</name>
    <name type="common">Greater burdock</name>
    <name type="synonym">Lappa major</name>
    <dbReference type="NCBI Taxonomy" id="4217"/>
    <lineage>
        <taxon>Eukaryota</taxon>
        <taxon>Viridiplantae</taxon>
        <taxon>Streptophyta</taxon>
        <taxon>Embryophyta</taxon>
        <taxon>Tracheophyta</taxon>
        <taxon>Spermatophyta</taxon>
        <taxon>Magnoliopsida</taxon>
        <taxon>eudicotyledons</taxon>
        <taxon>Gunneridae</taxon>
        <taxon>Pentapetalae</taxon>
        <taxon>asterids</taxon>
        <taxon>campanulids</taxon>
        <taxon>Asterales</taxon>
        <taxon>Asteraceae</taxon>
        <taxon>Carduoideae</taxon>
        <taxon>Cardueae</taxon>
        <taxon>Arctiinae</taxon>
        <taxon>Arctium</taxon>
    </lineage>
</organism>
<reference evidence="2" key="1">
    <citation type="journal article" date="2022" name="Mol. Ecol. Resour.">
        <title>The genomes of chicory, endive, great burdock and yacon provide insights into Asteraceae palaeo-polyploidization history and plant inulin production.</title>
        <authorList>
            <person name="Fan W."/>
            <person name="Wang S."/>
            <person name="Wang H."/>
            <person name="Wang A."/>
            <person name="Jiang F."/>
            <person name="Liu H."/>
            <person name="Zhao H."/>
            <person name="Xu D."/>
            <person name="Zhang Y."/>
        </authorList>
    </citation>
    <scope>NUCLEOTIDE SEQUENCE [LARGE SCALE GENOMIC DNA]</scope>
    <source>
        <strain evidence="2">cv. Niubang</strain>
    </source>
</reference>
<gene>
    <name evidence="1" type="ORF">L6452_07438</name>
</gene>
<dbReference type="Proteomes" id="UP001055879">
    <property type="component" value="Linkage Group LG02"/>
</dbReference>
<protein>
    <submittedName>
        <fullName evidence="1">Uncharacterized protein</fullName>
    </submittedName>
</protein>